<protein>
    <submittedName>
        <fullName evidence="1">DNA-3-methyladenine glycosylase I</fullName>
    </submittedName>
</protein>
<dbReference type="Pfam" id="PF03352">
    <property type="entry name" value="Adenine_glyco"/>
    <property type="match status" value="2"/>
</dbReference>
<dbReference type="Proteomes" id="UP000600171">
    <property type="component" value="Unassembled WGS sequence"/>
</dbReference>
<organism evidence="1 2">
    <name type="scientific">Rothia aerolata</name>
    <dbReference type="NCBI Taxonomy" id="1812262"/>
    <lineage>
        <taxon>Bacteria</taxon>
        <taxon>Bacillati</taxon>
        <taxon>Actinomycetota</taxon>
        <taxon>Actinomycetes</taxon>
        <taxon>Micrococcales</taxon>
        <taxon>Micrococcaceae</taxon>
        <taxon>Rothia</taxon>
    </lineage>
</organism>
<sequence>MTAQNPDIVIGSDGLARPTWCSREDFMRDYYDAEWGNPLGGEADCFERLCLEGFQAGLSWRTVLAKREALREHFAGFDPNRVADFSETDLERIAQDPRVIRSPRKIAAAVNNARATLALRERATTVHTHGAGFDGANSEDDARLLGFALPLHGGTRQLEVEDGLPALLWSYQPEATPVPATQAEVPTTSAESTALAKELKRWGFKFVGPTSVFAMMEAIGIVDTNLVGTYKRGLSGVWA</sequence>
<gene>
    <name evidence="1" type="primary">tagA</name>
    <name evidence="1" type="ORF">GCM10007359_00220</name>
</gene>
<dbReference type="GO" id="GO:0006284">
    <property type="term" value="P:base-excision repair"/>
    <property type="evidence" value="ECO:0007669"/>
    <property type="project" value="InterPro"/>
</dbReference>
<dbReference type="InterPro" id="IPR011257">
    <property type="entry name" value="DNA_glycosylase"/>
</dbReference>
<accession>A0A917MPL5</accession>
<keyword evidence="2" id="KW-1185">Reference proteome</keyword>
<dbReference type="AlphaFoldDB" id="A0A917MPL5"/>
<dbReference type="PANTHER" id="PTHR30037:SF4">
    <property type="entry name" value="DNA-3-METHYLADENINE GLYCOSYLASE I"/>
    <property type="match status" value="1"/>
</dbReference>
<dbReference type="PANTHER" id="PTHR30037">
    <property type="entry name" value="DNA-3-METHYLADENINE GLYCOSYLASE 1"/>
    <property type="match status" value="1"/>
</dbReference>
<name>A0A917MPL5_9MICC</name>
<dbReference type="RefSeq" id="WP_188358327.1">
    <property type="nucleotide sequence ID" value="NZ_BMDC01000001.1"/>
</dbReference>
<dbReference type="Gene3D" id="1.10.340.30">
    <property type="entry name" value="Hypothetical protein, domain 2"/>
    <property type="match status" value="1"/>
</dbReference>
<reference evidence="1 2" key="1">
    <citation type="journal article" date="2014" name="Int. J. Syst. Evol. Microbiol.">
        <title>Complete genome sequence of Corynebacterium casei LMG S-19264T (=DSM 44701T), isolated from a smear-ripened cheese.</title>
        <authorList>
            <consortium name="US DOE Joint Genome Institute (JGI-PGF)"/>
            <person name="Walter F."/>
            <person name="Albersmeier A."/>
            <person name="Kalinowski J."/>
            <person name="Ruckert C."/>
        </authorList>
    </citation>
    <scope>NUCLEOTIDE SEQUENCE [LARGE SCALE GENOMIC DNA]</scope>
    <source>
        <strain evidence="1 2">CCM 8669</strain>
    </source>
</reference>
<proteinExistence type="predicted"/>
<evidence type="ECO:0000313" key="1">
    <source>
        <dbReference type="EMBL" id="GGH56281.1"/>
    </source>
</evidence>
<dbReference type="InterPro" id="IPR005019">
    <property type="entry name" value="Adenine_glyco"/>
</dbReference>
<dbReference type="EMBL" id="BMDC01000001">
    <property type="protein sequence ID" value="GGH56281.1"/>
    <property type="molecule type" value="Genomic_DNA"/>
</dbReference>
<dbReference type="GO" id="GO:0008725">
    <property type="term" value="F:DNA-3-methyladenine glycosylase activity"/>
    <property type="evidence" value="ECO:0007669"/>
    <property type="project" value="InterPro"/>
</dbReference>
<comment type="caution">
    <text evidence="1">The sequence shown here is derived from an EMBL/GenBank/DDBJ whole genome shotgun (WGS) entry which is preliminary data.</text>
</comment>
<dbReference type="SUPFAM" id="SSF48150">
    <property type="entry name" value="DNA-glycosylase"/>
    <property type="match status" value="2"/>
</dbReference>
<dbReference type="InterPro" id="IPR052891">
    <property type="entry name" value="DNA-3mA_glycosylase"/>
</dbReference>
<evidence type="ECO:0000313" key="2">
    <source>
        <dbReference type="Proteomes" id="UP000600171"/>
    </source>
</evidence>